<sequence>APSGHAHQGSAHSVDCHSVDSVRCCDHGHDQVSSCRIDPARISHRTTHSRSQEELTRENGEGGGQGHAHTHSCCSCTSIGAAPSVEE</sequence>
<gene>
    <name evidence="2" type="ORF">PMAYCL1PPCAC_29498</name>
</gene>
<name>A0AAN5DA09_9BILA</name>
<organism evidence="2 3">
    <name type="scientific">Pristionchus mayeri</name>
    <dbReference type="NCBI Taxonomy" id="1317129"/>
    <lineage>
        <taxon>Eukaryota</taxon>
        <taxon>Metazoa</taxon>
        <taxon>Ecdysozoa</taxon>
        <taxon>Nematoda</taxon>
        <taxon>Chromadorea</taxon>
        <taxon>Rhabditida</taxon>
        <taxon>Rhabditina</taxon>
        <taxon>Diplogasteromorpha</taxon>
        <taxon>Diplogasteroidea</taxon>
        <taxon>Neodiplogasteridae</taxon>
        <taxon>Pristionchus</taxon>
    </lineage>
</organism>
<comment type="caution">
    <text evidence="2">The sequence shown here is derived from an EMBL/GenBank/DDBJ whole genome shotgun (WGS) entry which is preliminary data.</text>
</comment>
<feature type="compositionally biased region" description="Basic and acidic residues" evidence="1">
    <location>
        <begin position="50"/>
        <end position="60"/>
    </location>
</feature>
<protein>
    <submittedName>
        <fullName evidence="2">Uncharacterized protein</fullName>
    </submittedName>
</protein>
<keyword evidence="3" id="KW-1185">Reference proteome</keyword>
<evidence type="ECO:0000313" key="2">
    <source>
        <dbReference type="EMBL" id="GMR59303.1"/>
    </source>
</evidence>
<dbReference type="AlphaFoldDB" id="A0AAN5DA09"/>
<dbReference type="EMBL" id="BTRK01000006">
    <property type="protein sequence ID" value="GMR59303.1"/>
    <property type="molecule type" value="Genomic_DNA"/>
</dbReference>
<dbReference type="Proteomes" id="UP001328107">
    <property type="component" value="Unassembled WGS sequence"/>
</dbReference>
<accession>A0AAN5DA09</accession>
<evidence type="ECO:0000313" key="3">
    <source>
        <dbReference type="Proteomes" id="UP001328107"/>
    </source>
</evidence>
<evidence type="ECO:0000256" key="1">
    <source>
        <dbReference type="SAM" id="MobiDB-lite"/>
    </source>
</evidence>
<feature type="non-terminal residue" evidence="2">
    <location>
        <position position="1"/>
    </location>
</feature>
<reference evidence="3" key="1">
    <citation type="submission" date="2022-10" db="EMBL/GenBank/DDBJ databases">
        <title>Genome assembly of Pristionchus species.</title>
        <authorList>
            <person name="Yoshida K."/>
            <person name="Sommer R.J."/>
        </authorList>
    </citation>
    <scope>NUCLEOTIDE SEQUENCE [LARGE SCALE GENOMIC DNA]</scope>
    <source>
        <strain evidence="3">RS5460</strain>
    </source>
</reference>
<proteinExistence type="predicted"/>
<feature type="region of interest" description="Disordered" evidence="1">
    <location>
        <begin position="40"/>
        <end position="74"/>
    </location>
</feature>